<keyword evidence="2 5" id="KW-0689">Ribosomal protein</keyword>
<dbReference type="GO" id="GO:0005840">
    <property type="term" value="C:ribosome"/>
    <property type="evidence" value="ECO:0007669"/>
    <property type="project" value="UniProtKB-KW"/>
</dbReference>
<comment type="caution">
    <text evidence="8">The sequence shown here is derived from an EMBL/GenBank/DDBJ whole genome shotgun (WGS) entry which is preliminary data.</text>
</comment>
<dbReference type="HAMAP" id="MF_01326_B">
    <property type="entry name" value="Ribosomal_uL24_B"/>
    <property type="match status" value="1"/>
</dbReference>
<dbReference type="NCBIfam" id="TIGR01079">
    <property type="entry name" value="rplX_bact"/>
    <property type="match status" value="1"/>
</dbReference>
<reference evidence="8 9" key="1">
    <citation type="journal article" date="2015" name="Nature">
        <title>rRNA introns, odd ribosomes, and small enigmatic genomes across a large radiation of phyla.</title>
        <authorList>
            <person name="Brown C.T."/>
            <person name="Hug L.A."/>
            <person name="Thomas B.C."/>
            <person name="Sharon I."/>
            <person name="Castelle C.J."/>
            <person name="Singh A."/>
            <person name="Wilkins M.J."/>
            <person name="Williams K.H."/>
            <person name="Banfield J.F."/>
        </authorList>
    </citation>
    <scope>NUCLEOTIDE SEQUENCE [LARGE SCALE GENOMIC DNA]</scope>
</reference>
<dbReference type="SMART" id="SM00739">
    <property type="entry name" value="KOW"/>
    <property type="match status" value="1"/>
</dbReference>
<keyword evidence="5" id="KW-0699">rRNA-binding</keyword>
<dbReference type="InterPro" id="IPR041988">
    <property type="entry name" value="Ribosomal_uL24_KOW"/>
</dbReference>
<proteinExistence type="inferred from homology"/>
<dbReference type="InterPro" id="IPR014722">
    <property type="entry name" value="Rib_uL2_dom2"/>
</dbReference>
<dbReference type="SUPFAM" id="SSF50104">
    <property type="entry name" value="Translation proteins SH3-like domain"/>
    <property type="match status" value="1"/>
</dbReference>
<dbReference type="Pfam" id="PF17136">
    <property type="entry name" value="ribosomal_L24"/>
    <property type="match status" value="1"/>
</dbReference>
<evidence type="ECO:0000256" key="3">
    <source>
        <dbReference type="ARBA" id="ARBA00023274"/>
    </source>
</evidence>
<dbReference type="GO" id="GO:1990904">
    <property type="term" value="C:ribonucleoprotein complex"/>
    <property type="evidence" value="ECO:0007669"/>
    <property type="project" value="UniProtKB-KW"/>
</dbReference>
<comment type="function">
    <text evidence="5">One of two assembly initiator proteins, it binds directly to the 5'-end of the 23S rRNA, where it nucleates assembly of the 50S subunit.</text>
</comment>
<dbReference type="AlphaFoldDB" id="A0A0G1PN88"/>
<evidence type="ECO:0000256" key="1">
    <source>
        <dbReference type="ARBA" id="ARBA00010618"/>
    </source>
</evidence>
<sequence length="108" mass="12192">MKIKIGDHVRVTTGKNKGKDGKVQQVFPPSQRLIVEGVNKTIKHLRKQRGGQRGQKIEYFAPIHLSNVRLISPKSGVEGRVGFKKIHTEGLVKKVRQICKKGTREDIE</sequence>
<accession>A0A0G1PN88</accession>
<dbReference type="GO" id="GO:0003735">
    <property type="term" value="F:structural constituent of ribosome"/>
    <property type="evidence" value="ECO:0007669"/>
    <property type="project" value="InterPro"/>
</dbReference>
<keyword evidence="5" id="KW-0694">RNA-binding</keyword>
<feature type="region of interest" description="Disordered" evidence="6">
    <location>
        <begin position="1"/>
        <end position="23"/>
    </location>
</feature>
<comment type="similarity">
    <text evidence="1 5">Belongs to the universal ribosomal protein uL24 family.</text>
</comment>
<comment type="function">
    <text evidence="5">One of the proteins that surrounds the polypeptide exit tunnel on the outside of the subunit.</text>
</comment>
<dbReference type="PANTHER" id="PTHR12903">
    <property type="entry name" value="MITOCHONDRIAL RIBOSOMAL PROTEIN L24"/>
    <property type="match status" value="1"/>
</dbReference>
<dbReference type="GO" id="GO:0019843">
    <property type="term" value="F:rRNA binding"/>
    <property type="evidence" value="ECO:0007669"/>
    <property type="project" value="UniProtKB-UniRule"/>
</dbReference>
<gene>
    <name evidence="5" type="primary">rplX</name>
    <name evidence="8" type="ORF">UX45_C0003G0023</name>
</gene>
<dbReference type="InterPro" id="IPR008991">
    <property type="entry name" value="Translation_prot_SH3-like_sf"/>
</dbReference>
<evidence type="ECO:0000256" key="4">
    <source>
        <dbReference type="ARBA" id="ARBA00035206"/>
    </source>
</evidence>
<name>A0A0G1PN88_9BACT</name>
<dbReference type="Pfam" id="PF00467">
    <property type="entry name" value="KOW"/>
    <property type="match status" value="1"/>
</dbReference>
<dbReference type="EMBL" id="LCMG01000003">
    <property type="protein sequence ID" value="KKU34132.1"/>
    <property type="molecule type" value="Genomic_DNA"/>
</dbReference>
<comment type="subunit">
    <text evidence="5">Part of the 50S ribosomal subunit.</text>
</comment>
<evidence type="ECO:0000313" key="8">
    <source>
        <dbReference type="EMBL" id="KKU34132.1"/>
    </source>
</evidence>
<dbReference type="Proteomes" id="UP000034705">
    <property type="component" value="Unassembled WGS sequence"/>
</dbReference>
<dbReference type="InterPro" id="IPR005824">
    <property type="entry name" value="KOW"/>
</dbReference>
<feature type="domain" description="KOW" evidence="7">
    <location>
        <begin position="2"/>
        <end position="29"/>
    </location>
</feature>
<organism evidence="8 9">
    <name type="scientific">Candidatus Uhrbacteria bacterium GW2011_GWF2_46_218</name>
    <dbReference type="NCBI Taxonomy" id="1619001"/>
    <lineage>
        <taxon>Bacteria</taxon>
        <taxon>Candidatus Uhriibacteriota</taxon>
    </lineage>
</organism>
<dbReference type="Gene3D" id="2.30.30.30">
    <property type="match status" value="1"/>
</dbReference>
<dbReference type="CDD" id="cd06089">
    <property type="entry name" value="KOW_RPL26"/>
    <property type="match status" value="1"/>
</dbReference>
<evidence type="ECO:0000259" key="7">
    <source>
        <dbReference type="SMART" id="SM00739"/>
    </source>
</evidence>
<protein>
    <recommendedName>
        <fullName evidence="4 5">Large ribosomal subunit protein uL24</fullName>
    </recommendedName>
</protein>
<evidence type="ECO:0000256" key="2">
    <source>
        <dbReference type="ARBA" id="ARBA00022980"/>
    </source>
</evidence>
<dbReference type="GO" id="GO:0006412">
    <property type="term" value="P:translation"/>
    <property type="evidence" value="ECO:0007669"/>
    <property type="project" value="UniProtKB-UniRule"/>
</dbReference>
<evidence type="ECO:0000256" key="5">
    <source>
        <dbReference type="HAMAP-Rule" id="MF_01326"/>
    </source>
</evidence>
<dbReference type="InterPro" id="IPR003256">
    <property type="entry name" value="Ribosomal_uL24"/>
</dbReference>
<dbReference type="InterPro" id="IPR057264">
    <property type="entry name" value="Ribosomal_uL24_C"/>
</dbReference>
<evidence type="ECO:0000256" key="6">
    <source>
        <dbReference type="SAM" id="MobiDB-lite"/>
    </source>
</evidence>
<keyword evidence="3 5" id="KW-0687">Ribonucleoprotein</keyword>
<evidence type="ECO:0000313" key="9">
    <source>
        <dbReference type="Proteomes" id="UP000034705"/>
    </source>
</evidence>
<feature type="compositionally biased region" description="Basic and acidic residues" evidence="6">
    <location>
        <begin position="1"/>
        <end position="10"/>
    </location>
</feature>